<dbReference type="Gene3D" id="1.50.10.20">
    <property type="match status" value="1"/>
</dbReference>
<reference evidence="2" key="1">
    <citation type="submission" date="2018-05" db="EMBL/GenBank/DDBJ databases">
        <authorList>
            <person name="Lanie J.A."/>
            <person name="Ng W.-L."/>
            <person name="Kazmierczak K.M."/>
            <person name="Andrzejewski T.M."/>
            <person name="Davidsen T.M."/>
            <person name="Wayne K.J."/>
            <person name="Tettelin H."/>
            <person name="Glass J.I."/>
            <person name="Rusch D."/>
            <person name="Podicherti R."/>
            <person name="Tsui H.-C.T."/>
            <person name="Winkler M.E."/>
        </authorList>
    </citation>
    <scope>NUCLEOTIDE SEQUENCE</scope>
</reference>
<evidence type="ECO:0000259" key="1">
    <source>
        <dbReference type="Pfam" id="PF13249"/>
    </source>
</evidence>
<feature type="domain" description="Squalene cyclase N-terminal" evidence="1">
    <location>
        <begin position="2"/>
        <end position="80"/>
    </location>
</feature>
<proteinExistence type="predicted"/>
<name>A0A382MGL7_9ZZZZ</name>
<dbReference type="InterPro" id="IPR008930">
    <property type="entry name" value="Terpenoid_cyclase/PrenylTrfase"/>
</dbReference>
<dbReference type="AlphaFoldDB" id="A0A382MGL7"/>
<protein>
    <recommendedName>
        <fullName evidence="1">Squalene cyclase N-terminal domain-containing protein</fullName>
    </recommendedName>
</protein>
<evidence type="ECO:0000313" key="2">
    <source>
        <dbReference type="EMBL" id="SVC46401.1"/>
    </source>
</evidence>
<dbReference type="SUPFAM" id="SSF48239">
    <property type="entry name" value="Terpenoid cyclases/Protein prenyltransferases"/>
    <property type="match status" value="1"/>
</dbReference>
<dbReference type="Pfam" id="PF13249">
    <property type="entry name" value="SQHop_cyclase_N"/>
    <property type="match status" value="1"/>
</dbReference>
<accession>A0A382MGL7</accession>
<organism evidence="2">
    <name type="scientific">marine metagenome</name>
    <dbReference type="NCBI Taxonomy" id="408172"/>
    <lineage>
        <taxon>unclassified sequences</taxon>
        <taxon>metagenomes</taxon>
        <taxon>ecological metagenomes</taxon>
    </lineage>
</organism>
<feature type="non-terminal residue" evidence="2">
    <location>
        <position position="80"/>
    </location>
</feature>
<gene>
    <name evidence="2" type="ORF">METZ01_LOCUS299255</name>
</gene>
<dbReference type="InterPro" id="IPR032697">
    <property type="entry name" value="SQ_cyclase_N"/>
</dbReference>
<dbReference type="EMBL" id="UINC01092644">
    <property type="protein sequence ID" value="SVC46401.1"/>
    <property type="molecule type" value="Genomic_DNA"/>
</dbReference>
<sequence length="80" mass="8588">MQTAREALLAERNEQGHWTGELSSSALATATAVVALQIVQRETNADHHDLIDGGLQWLVTNVNEDGGWGDSTKSISNIST</sequence>